<organism evidence="2 3">
    <name type="scientific">Candidatus Uhrbacteria bacterium GW2011_GWC1_41_20</name>
    <dbReference type="NCBI Taxonomy" id="1618983"/>
    <lineage>
        <taxon>Bacteria</taxon>
        <taxon>Candidatus Uhriibacteriota</taxon>
    </lineage>
</organism>
<gene>
    <name evidence="2" type="ORF">UU50_C0003G0036</name>
</gene>
<dbReference type="AlphaFoldDB" id="A0A0G0VJF2"/>
<feature type="domain" description="Glycosyltransferase 2-like" evidence="1">
    <location>
        <begin position="11"/>
        <end position="139"/>
    </location>
</feature>
<dbReference type="InterPro" id="IPR001173">
    <property type="entry name" value="Glyco_trans_2-like"/>
</dbReference>
<dbReference type="GO" id="GO:0016740">
    <property type="term" value="F:transferase activity"/>
    <property type="evidence" value="ECO:0007669"/>
    <property type="project" value="UniProtKB-KW"/>
</dbReference>
<dbReference type="EMBL" id="LCAW01000003">
    <property type="protein sequence ID" value="KKR99731.1"/>
    <property type="molecule type" value="Genomic_DNA"/>
</dbReference>
<dbReference type="Proteomes" id="UP000033930">
    <property type="component" value="Unassembled WGS sequence"/>
</dbReference>
<dbReference type="Pfam" id="PF00535">
    <property type="entry name" value="Glycos_transf_2"/>
    <property type="match status" value="1"/>
</dbReference>
<accession>A0A0G0VJF2</accession>
<comment type="caution">
    <text evidence="2">The sequence shown here is derived from an EMBL/GenBank/DDBJ whole genome shotgun (WGS) entry which is preliminary data.</text>
</comment>
<evidence type="ECO:0000313" key="2">
    <source>
        <dbReference type="EMBL" id="KKR99731.1"/>
    </source>
</evidence>
<sequence>MSDKAQQLDLSIIIVHTFEKYLIRQTLDSIRRAAPKLGFEIIVVDNNPGAGFGEMARAEFPQVRHIPLERNVGFGSAMNRGIDVARGRYVLIFNPDIVIQPESLETMLEFMDANPEVGMCGPQLRNPDGSLQYSCYRSPTLMVPAYRRTFLGKFGVGKQAIEDYLMMDQSHDQQMEVDSLIGAALFTRKTALDEVGSFDERFFMYYEDNDLCRRFWEHGHKVVYYPNAHMIHYHRRASADGGLLQQMFNKFTWIQINSAIKFFYKYRSKESPRK</sequence>
<evidence type="ECO:0000313" key="3">
    <source>
        <dbReference type="Proteomes" id="UP000033930"/>
    </source>
</evidence>
<dbReference type="Gene3D" id="3.90.550.10">
    <property type="entry name" value="Spore Coat Polysaccharide Biosynthesis Protein SpsA, Chain A"/>
    <property type="match status" value="1"/>
</dbReference>
<dbReference type="InterPro" id="IPR029044">
    <property type="entry name" value="Nucleotide-diphossugar_trans"/>
</dbReference>
<reference evidence="2 3" key="1">
    <citation type="journal article" date="2015" name="Nature">
        <title>rRNA introns, odd ribosomes, and small enigmatic genomes across a large radiation of phyla.</title>
        <authorList>
            <person name="Brown C.T."/>
            <person name="Hug L.A."/>
            <person name="Thomas B.C."/>
            <person name="Sharon I."/>
            <person name="Castelle C.J."/>
            <person name="Singh A."/>
            <person name="Wilkins M.J."/>
            <person name="Williams K.H."/>
            <person name="Banfield J.F."/>
        </authorList>
    </citation>
    <scope>NUCLEOTIDE SEQUENCE [LARGE SCALE GENOMIC DNA]</scope>
</reference>
<name>A0A0G0VJF2_9BACT</name>
<dbReference type="PANTHER" id="PTHR43179">
    <property type="entry name" value="RHAMNOSYLTRANSFERASE WBBL"/>
    <property type="match status" value="1"/>
</dbReference>
<dbReference type="SUPFAM" id="SSF53448">
    <property type="entry name" value="Nucleotide-diphospho-sugar transferases"/>
    <property type="match status" value="1"/>
</dbReference>
<proteinExistence type="predicted"/>
<keyword evidence="2" id="KW-0808">Transferase</keyword>
<protein>
    <submittedName>
        <fullName evidence="2">Glycosyl transferase family 2</fullName>
    </submittedName>
</protein>
<dbReference type="CDD" id="cd04186">
    <property type="entry name" value="GT_2_like_c"/>
    <property type="match status" value="1"/>
</dbReference>
<evidence type="ECO:0000259" key="1">
    <source>
        <dbReference type="Pfam" id="PF00535"/>
    </source>
</evidence>
<dbReference type="PANTHER" id="PTHR43179:SF7">
    <property type="entry name" value="RHAMNOSYLTRANSFERASE WBBL"/>
    <property type="match status" value="1"/>
</dbReference>